<dbReference type="PRINTS" id="PR00039">
    <property type="entry name" value="HTHLYSR"/>
</dbReference>
<comment type="similarity">
    <text evidence="1">Belongs to the LysR transcriptional regulatory family.</text>
</comment>
<evidence type="ECO:0000313" key="6">
    <source>
        <dbReference type="EMBL" id="PWE14666.1"/>
    </source>
</evidence>
<dbReference type="PANTHER" id="PTHR30346:SF0">
    <property type="entry name" value="HCA OPERON TRANSCRIPTIONAL ACTIVATOR HCAR"/>
    <property type="match status" value="1"/>
</dbReference>
<dbReference type="STRING" id="511.UZ73_07015"/>
<dbReference type="Proteomes" id="UP000245216">
    <property type="component" value="Unassembled WGS sequence"/>
</dbReference>
<evidence type="ECO:0000256" key="3">
    <source>
        <dbReference type="ARBA" id="ARBA00023125"/>
    </source>
</evidence>
<dbReference type="FunFam" id="1.10.10.10:FF:000001">
    <property type="entry name" value="LysR family transcriptional regulator"/>
    <property type="match status" value="1"/>
</dbReference>
<dbReference type="AlphaFoldDB" id="A0A2U2BKZ9"/>
<evidence type="ECO:0000256" key="2">
    <source>
        <dbReference type="ARBA" id="ARBA00023015"/>
    </source>
</evidence>
<dbReference type="InterPro" id="IPR005119">
    <property type="entry name" value="LysR_subst-bd"/>
</dbReference>
<dbReference type="PANTHER" id="PTHR30346">
    <property type="entry name" value="TRANSCRIPTIONAL DUAL REGULATOR HCAR-RELATED"/>
    <property type="match status" value="1"/>
</dbReference>
<reference evidence="6 7" key="1">
    <citation type="submission" date="2018-05" db="EMBL/GenBank/DDBJ databases">
        <title>Genome Sequence of an Efficient Indole-Degrading Bacterium, Alcaligenes sp.YBY.</title>
        <authorList>
            <person name="Yang B."/>
        </authorList>
    </citation>
    <scope>NUCLEOTIDE SEQUENCE [LARGE SCALE GENOMIC DNA]</scope>
    <source>
        <strain evidence="6 7">YBY</strain>
    </source>
</reference>
<reference evidence="6 7" key="2">
    <citation type="submission" date="2018-05" db="EMBL/GenBank/DDBJ databases">
        <authorList>
            <person name="Lanie J.A."/>
            <person name="Ng W.-L."/>
            <person name="Kazmierczak K.M."/>
            <person name="Andrzejewski T.M."/>
            <person name="Davidsen T.M."/>
            <person name="Wayne K.J."/>
            <person name="Tettelin H."/>
            <person name="Glass J.I."/>
            <person name="Rusch D."/>
            <person name="Podicherti R."/>
            <person name="Tsui H.-C.T."/>
            <person name="Winkler M.E."/>
        </authorList>
    </citation>
    <scope>NUCLEOTIDE SEQUENCE [LARGE SCALE GENOMIC DNA]</scope>
    <source>
        <strain evidence="6 7">YBY</strain>
    </source>
</reference>
<dbReference type="InterPro" id="IPR036390">
    <property type="entry name" value="WH_DNA-bd_sf"/>
</dbReference>
<dbReference type="InterPro" id="IPR000847">
    <property type="entry name" value="LysR_HTH_N"/>
</dbReference>
<proteinExistence type="inferred from homology"/>
<dbReference type="Gene3D" id="3.40.190.10">
    <property type="entry name" value="Periplasmic binding protein-like II"/>
    <property type="match status" value="2"/>
</dbReference>
<feature type="domain" description="HTH lysR-type" evidence="5">
    <location>
        <begin position="10"/>
        <end position="67"/>
    </location>
</feature>
<dbReference type="Gene3D" id="1.10.10.10">
    <property type="entry name" value="Winged helix-like DNA-binding domain superfamily/Winged helix DNA-binding domain"/>
    <property type="match status" value="1"/>
</dbReference>
<comment type="caution">
    <text evidence="6">The sequence shown here is derived from an EMBL/GenBank/DDBJ whole genome shotgun (WGS) entry which is preliminary data.</text>
</comment>
<dbReference type="GO" id="GO:0003700">
    <property type="term" value="F:DNA-binding transcription factor activity"/>
    <property type="evidence" value="ECO:0007669"/>
    <property type="project" value="InterPro"/>
</dbReference>
<evidence type="ECO:0000259" key="5">
    <source>
        <dbReference type="PROSITE" id="PS50931"/>
    </source>
</evidence>
<dbReference type="Pfam" id="PF00126">
    <property type="entry name" value="HTH_1"/>
    <property type="match status" value="1"/>
</dbReference>
<dbReference type="GO" id="GO:0032993">
    <property type="term" value="C:protein-DNA complex"/>
    <property type="evidence" value="ECO:0007669"/>
    <property type="project" value="TreeGrafter"/>
</dbReference>
<dbReference type="PROSITE" id="PS50931">
    <property type="entry name" value="HTH_LYSR"/>
    <property type="match status" value="1"/>
</dbReference>
<accession>A0A2U2BKZ9</accession>
<keyword evidence="2" id="KW-0805">Transcription regulation</keyword>
<dbReference type="InterPro" id="IPR036388">
    <property type="entry name" value="WH-like_DNA-bd_sf"/>
</dbReference>
<dbReference type="CDD" id="cd08414">
    <property type="entry name" value="PBP2_LTTR_aromatics_like"/>
    <property type="match status" value="1"/>
</dbReference>
<dbReference type="Pfam" id="PF03466">
    <property type="entry name" value="LysR_substrate"/>
    <property type="match status" value="1"/>
</dbReference>
<gene>
    <name evidence="6" type="ORF">DF183_08115</name>
</gene>
<dbReference type="EMBL" id="QEXO01000002">
    <property type="protein sequence ID" value="PWE14666.1"/>
    <property type="molecule type" value="Genomic_DNA"/>
</dbReference>
<dbReference type="GO" id="GO:0003677">
    <property type="term" value="F:DNA binding"/>
    <property type="evidence" value="ECO:0007669"/>
    <property type="project" value="UniProtKB-KW"/>
</dbReference>
<sequence>MSVTMIPARLDLHHLRAFKTVAEQLHFKKAAELLHITQPGLTRIIKKLEDDLQVDLFERSTRQVRLTAAGFLLLQEIEQVFVHLERGIELAQKAKFGDIGHLIIAYNDYAVQDVLPRTLEHFKQQYSNITTDLLYMPTQQQIQGLQQGSLDLGFGFAFSDDPEELGVQWKPVCHDDPIVLLQSDHPLAKEKSIPLVELANERFVVGSKTHWQVWRRYFYSLCRHAGFHPNSVQEASTITGIMSMVAANIGIAVLSQSLRKYVHRDLVAIDLDLSGQHPQSFINIMWQESNANPCVPLFIQTISSELMAASV</sequence>
<protein>
    <submittedName>
        <fullName evidence="6">LysR family transcriptional regulator</fullName>
    </submittedName>
</protein>
<dbReference type="SUPFAM" id="SSF46785">
    <property type="entry name" value="Winged helix' DNA-binding domain"/>
    <property type="match status" value="1"/>
</dbReference>
<evidence type="ECO:0000313" key="7">
    <source>
        <dbReference type="Proteomes" id="UP000245216"/>
    </source>
</evidence>
<dbReference type="SUPFAM" id="SSF53850">
    <property type="entry name" value="Periplasmic binding protein-like II"/>
    <property type="match status" value="1"/>
</dbReference>
<evidence type="ECO:0000256" key="4">
    <source>
        <dbReference type="ARBA" id="ARBA00023163"/>
    </source>
</evidence>
<evidence type="ECO:0000256" key="1">
    <source>
        <dbReference type="ARBA" id="ARBA00009437"/>
    </source>
</evidence>
<keyword evidence="3" id="KW-0238">DNA-binding</keyword>
<name>A0A2U2BKZ9_ALCFA</name>
<organism evidence="6 7">
    <name type="scientific">Alcaligenes faecalis</name>
    <dbReference type="NCBI Taxonomy" id="511"/>
    <lineage>
        <taxon>Bacteria</taxon>
        <taxon>Pseudomonadati</taxon>
        <taxon>Pseudomonadota</taxon>
        <taxon>Betaproteobacteria</taxon>
        <taxon>Burkholderiales</taxon>
        <taxon>Alcaligenaceae</taxon>
        <taxon>Alcaligenes</taxon>
    </lineage>
</organism>
<keyword evidence="4" id="KW-0804">Transcription</keyword>